<dbReference type="NCBIfam" id="TIGR03951">
    <property type="entry name" value="Fe_III_red_FhuF"/>
    <property type="match status" value="1"/>
</dbReference>
<proteinExistence type="predicted"/>
<dbReference type="Proteomes" id="UP000028602">
    <property type="component" value="Unassembled WGS sequence"/>
</dbReference>
<comment type="caution">
    <text evidence="2">The sequence shown here is derived from an EMBL/GenBank/DDBJ whole genome shotgun (WGS) entry which is preliminary data.</text>
</comment>
<dbReference type="eggNOG" id="COG4114">
    <property type="taxonomic scope" value="Bacteria"/>
</dbReference>
<evidence type="ECO:0000313" key="2">
    <source>
        <dbReference type="EMBL" id="KFD18994.1"/>
    </source>
</evidence>
<feature type="domain" description="Ferric siderophore reductase C-terminal" evidence="1">
    <location>
        <begin position="197"/>
        <end position="217"/>
    </location>
</feature>
<reference evidence="2 3" key="1">
    <citation type="submission" date="2014-05" db="EMBL/GenBank/DDBJ databases">
        <title>ATOL: Assembling a taxonomically balanced genome-scale reconstruction of the evolutionary history of the Enterobacteriaceae.</title>
        <authorList>
            <person name="Plunkett G.III."/>
            <person name="Neeno-Eckwall E.C."/>
            <person name="Glasner J.D."/>
            <person name="Perna N.T."/>
        </authorList>
    </citation>
    <scope>NUCLEOTIDE SEQUENCE [LARGE SCALE GENOMIC DNA]</scope>
    <source>
        <strain evidence="2 3">ATCC 33301</strain>
    </source>
</reference>
<dbReference type="AlphaFoldDB" id="A0A085JEU8"/>
<dbReference type="EC" id="1.-.-.-" evidence="2"/>
<sequence length="223" mass="25034">MPLPHTSASATLTEVPASIVCHPHQFEALLPGGWTACSPARKVAWLSLWSQWFFADALINWADQLCSEQRACPLWEFNGQLTLNAAGCPERWHQRGEPLRGLTPAQQHQQTEQLICQFITPVCQTLSSLAGNNLTVFWSNAAVRLWQGMQQADSKAADVRIFRDLFSASHFTDGSINRLKAPLRTLKTPDGEDKTERRHCCLIFRLDDHQKCASCPLEKCGKH</sequence>
<evidence type="ECO:0000259" key="1">
    <source>
        <dbReference type="Pfam" id="PF11575"/>
    </source>
</evidence>
<organism evidence="2 3">
    <name type="scientific">Tatumella ptyseos ATCC 33301</name>
    <dbReference type="NCBI Taxonomy" id="1005995"/>
    <lineage>
        <taxon>Bacteria</taxon>
        <taxon>Pseudomonadati</taxon>
        <taxon>Pseudomonadota</taxon>
        <taxon>Gammaproteobacteria</taxon>
        <taxon>Enterobacterales</taxon>
        <taxon>Erwiniaceae</taxon>
        <taxon>Tatumella</taxon>
    </lineage>
</organism>
<gene>
    <name evidence="2" type="ORF">GTPT_2295</name>
</gene>
<dbReference type="InterPro" id="IPR008090">
    <property type="entry name" value="Fe_iron_reduct"/>
</dbReference>
<keyword evidence="3" id="KW-1185">Reference proteome</keyword>
<keyword evidence="2" id="KW-0560">Oxidoreductase</keyword>
<dbReference type="Pfam" id="PF11575">
    <property type="entry name" value="FhuF_C"/>
    <property type="match status" value="1"/>
</dbReference>
<dbReference type="OrthoDB" id="5918327at2"/>
<dbReference type="RefSeq" id="WP_029990296.1">
    <property type="nucleotide sequence ID" value="NZ_ATMJ01000021.1"/>
</dbReference>
<dbReference type="InterPro" id="IPR024726">
    <property type="entry name" value="FhuF_C"/>
</dbReference>
<accession>A0A085JEU8</accession>
<name>A0A085JEU8_9GAMM</name>
<dbReference type="GO" id="GO:0016491">
    <property type="term" value="F:oxidoreductase activity"/>
    <property type="evidence" value="ECO:0007669"/>
    <property type="project" value="UniProtKB-KW"/>
</dbReference>
<evidence type="ECO:0000313" key="3">
    <source>
        <dbReference type="Proteomes" id="UP000028602"/>
    </source>
</evidence>
<protein>
    <submittedName>
        <fullName evidence="2">Ferric iron reductase</fullName>
        <ecNumber evidence="2">1.-.-.-</ecNumber>
    </submittedName>
</protein>
<dbReference type="GO" id="GO:0051537">
    <property type="term" value="F:2 iron, 2 sulfur cluster binding"/>
    <property type="evidence" value="ECO:0007669"/>
    <property type="project" value="InterPro"/>
</dbReference>
<dbReference type="EMBL" id="JMPR01000035">
    <property type="protein sequence ID" value="KFD18994.1"/>
    <property type="molecule type" value="Genomic_DNA"/>
</dbReference>